<proteinExistence type="predicted"/>
<dbReference type="SUPFAM" id="SSF53335">
    <property type="entry name" value="S-adenosyl-L-methionine-dependent methyltransferases"/>
    <property type="match status" value="1"/>
</dbReference>
<evidence type="ECO:0000313" key="4">
    <source>
        <dbReference type="EMBL" id="JAV75623.1"/>
    </source>
</evidence>
<dbReference type="InParanoid" id="A0A1Y1LPQ4"/>
<dbReference type="EMBL" id="VVIM01000002">
    <property type="protein sequence ID" value="KAB0802728.1"/>
    <property type="molecule type" value="Genomic_DNA"/>
</dbReference>
<dbReference type="GO" id="GO:0008168">
    <property type="term" value="F:methyltransferase activity"/>
    <property type="evidence" value="ECO:0007669"/>
    <property type="project" value="UniProtKB-KW"/>
</dbReference>
<dbReference type="AlphaFoldDB" id="A0A1Y1LPQ4"/>
<feature type="region of interest" description="Disordered" evidence="3">
    <location>
        <begin position="305"/>
        <end position="325"/>
    </location>
</feature>
<evidence type="ECO:0000256" key="3">
    <source>
        <dbReference type="SAM" id="MobiDB-lite"/>
    </source>
</evidence>
<dbReference type="EMBL" id="GEZM01050304">
    <property type="protein sequence ID" value="JAV75623.1"/>
    <property type="molecule type" value="Transcribed_RNA"/>
</dbReference>
<protein>
    <submittedName>
        <fullName evidence="4">Uncharacterized protein</fullName>
    </submittedName>
</protein>
<dbReference type="GO" id="GO:0032981">
    <property type="term" value="P:mitochondrial respiratory chain complex I assembly"/>
    <property type="evidence" value="ECO:0007669"/>
    <property type="project" value="TreeGrafter"/>
</dbReference>
<dbReference type="GO" id="GO:0005739">
    <property type="term" value="C:mitochondrion"/>
    <property type="evidence" value="ECO:0007669"/>
    <property type="project" value="TreeGrafter"/>
</dbReference>
<dbReference type="InterPro" id="IPR050602">
    <property type="entry name" value="Malonyl-ACP_OMT"/>
</dbReference>
<dbReference type="Proteomes" id="UP000327044">
    <property type="component" value="Unassembled WGS sequence"/>
</dbReference>
<evidence type="ECO:0000313" key="5">
    <source>
        <dbReference type="EMBL" id="KAB0802728.1"/>
    </source>
</evidence>
<dbReference type="Pfam" id="PF13489">
    <property type="entry name" value="Methyltransf_23"/>
    <property type="match status" value="1"/>
</dbReference>
<reference evidence="5 6" key="2">
    <citation type="journal article" date="2018" name="Elife">
        <title>Firefly genomes illuminate parallel origins of bioluminescence in beetles.</title>
        <authorList>
            <person name="Fallon T.R."/>
            <person name="Lower S.E."/>
            <person name="Chang C.H."/>
            <person name="Bessho-Uehara M."/>
            <person name="Martin G.J."/>
            <person name="Bewick A.J."/>
            <person name="Behringer M."/>
            <person name="Debat H.J."/>
            <person name="Wong I."/>
            <person name="Day J.C."/>
            <person name="Suvorov A."/>
            <person name="Silva C.J."/>
            <person name="Stanger-Hall K.F."/>
            <person name="Hall D.W."/>
            <person name="Schmitz R.J."/>
            <person name="Nelson D.R."/>
            <person name="Lewis S.M."/>
            <person name="Shigenobu S."/>
            <person name="Bybee S.M."/>
            <person name="Larracuente A.M."/>
            <person name="Oba Y."/>
            <person name="Weng J.K."/>
        </authorList>
    </citation>
    <scope>NUCLEOTIDE SEQUENCE [LARGE SCALE GENOMIC DNA]</scope>
    <source>
        <strain evidence="5">1611_PpyrPB1</strain>
        <tissue evidence="5">Whole body</tissue>
    </source>
</reference>
<evidence type="ECO:0000256" key="1">
    <source>
        <dbReference type="ARBA" id="ARBA00022603"/>
    </source>
</evidence>
<keyword evidence="6" id="KW-1185">Reference proteome</keyword>
<dbReference type="PANTHER" id="PTHR13090">
    <property type="entry name" value="ARGININE-HYDROXYLASE NDUFAF5, MITOCHONDRIAL"/>
    <property type="match status" value="1"/>
</dbReference>
<dbReference type="CDD" id="cd02440">
    <property type="entry name" value="AdoMet_MTases"/>
    <property type="match status" value="1"/>
</dbReference>
<dbReference type="GO" id="GO:0032259">
    <property type="term" value="P:methylation"/>
    <property type="evidence" value="ECO:0007669"/>
    <property type="project" value="UniProtKB-KW"/>
</dbReference>
<gene>
    <name evidence="5" type="ORF">PPYR_04914</name>
</gene>
<keyword evidence="2" id="KW-0808">Transferase</keyword>
<organism evidence="4">
    <name type="scientific">Photinus pyralis</name>
    <name type="common">Common eastern firefly</name>
    <name type="synonym">Lampyris pyralis</name>
    <dbReference type="NCBI Taxonomy" id="7054"/>
    <lineage>
        <taxon>Eukaryota</taxon>
        <taxon>Metazoa</taxon>
        <taxon>Ecdysozoa</taxon>
        <taxon>Arthropoda</taxon>
        <taxon>Hexapoda</taxon>
        <taxon>Insecta</taxon>
        <taxon>Pterygota</taxon>
        <taxon>Neoptera</taxon>
        <taxon>Endopterygota</taxon>
        <taxon>Coleoptera</taxon>
        <taxon>Polyphaga</taxon>
        <taxon>Elateriformia</taxon>
        <taxon>Elateroidea</taxon>
        <taxon>Lampyridae</taxon>
        <taxon>Lampyrinae</taxon>
        <taxon>Photinus</taxon>
    </lineage>
</organism>
<name>A0A1Y1LPQ4_PHOPY</name>
<dbReference type="OrthoDB" id="16816at2759"/>
<dbReference type="Gene3D" id="3.40.50.150">
    <property type="entry name" value="Vaccinia Virus protein VP39"/>
    <property type="match status" value="1"/>
</dbReference>
<sequence>MFLQKLLNLKNPPSKLSFCTFAYLRRNNEELAAHVFDQNAKRLQRERAVSASDVKLYDYLKSEIGYRLSDRIFDIKRKFTLAADLGTSRGYVAKHVSPSSVEELILCDSNAQHLKDIEVQDGIKIRKQIINEERIEFEPDSLDLVISSLTLHWINDLPGAFKRILHGLKQDGVLIAAVFGGDTLYELRSSLQLAELERRGGISPHISPFTHVRDIGGLLNTAGFTMLTIDTDEIIISYPSMFELMWDLKGMGENNAAISRELHLSRDTQFAAAAIYQELYGKFDEQKGSYTIPATFQVINMLGWKPHPKQPKPKERGSGQISLKDLHRLDEIIKEAKKIGSDDERN</sequence>
<dbReference type="InterPro" id="IPR029063">
    <property type="entry name" value="SAM-dependent_MTases_sf"/>
</dbReference>
<accession>A0A1Y1LPQ4</accession>
<evidence type="ECO:0000256" key="2">
    <source>
        <dbReference type="ARBA" id="ARBA00022679"/>
    </source>
</evidence>
<reference evidence="4" key="1">
    <citation type="journal article" date="2016" name="Sci. Rep.">
        <title>Molecular characterization of firefly nuptial gifts: a multi-omics approach sheds light on postcopulatory sexual selection.</title>
        <authorList>
            <person name="Al-Wathiqui N."/>
            <person name="Fallon T.R."/>
            <person name="South A."/>
            <person name="Weng J.K."/>
            <person name="Lewis S.M."/>
        </authorList>
    </citation>
    <scope>NUCLEOTIDE SEQUENCE</scope>
</reference>
<dbReference type="PANTHER" id="PTHR13090:SF1">
    <property type="entry name" value="ARGININE-HYDROXYLASE NDUFAF5, MITOCHONDRIAL"/>
    <property type="match status" value="1"/>
</dbReference>
<keyword evidence="1" id="KW-0489">Methyltransferase</keyword>
<dbReference type="FunCoup" id="A0A1Y1LPQ4">
    <property type="interactions" value="562"/>
</dbReference>
<evidence type="ECO:0000313" key="6">
    <source>
        <dbReference type="Proteomes" id="UP000327044"/>
    </source>
</evidence>
<reference evidence="5" key="3">
    <citation type="submission" date="2019-08" db="EMBL/GenBank/DDBJ databases">
        <authorList>
            <consortium name="Photinus pyralis genome working group"/>
            <person name="Fallon T.R."/>
            <person name="Sander Lower S.E."/>
            <person name="Weng J.-K."/>
        </authorList>
    </citation>
    <scope>NUCLEOTIDE SEQUENCE</scope>
    <source>
        <strain evidence="5">1611_PpyrPB1</strain>
        <tissue evidence="5">Whole body</tissue>
    </source>
</reference>